<dbReference type="Gene3D" id="3.30.1330.200">
    <property type="match status" value="1"/>
</dbReference>
<keyword evidence="2 3" id="KW-0378">Hydrolase</keyword>
<comment type="catalytic activity">
    <reaction evidence="3">
        <text>L-glutaminyl-[protein] + H2O = L-glutamyl-[protein] + NH4(+)</text>
        <dbReference type="Rhea" id="RHEA:16441"/>
        <dbReference type="Rhea" id="RHEA-COMP:10207"/>
        <dbReference type="Rhea" id="RHEA-COMP:10208"/>
        <dbReference type="ChEBI" id="CHEBI:15377"/>
        <dbReference type="ChEBI" id="CHEBI:28938"/>
        <dbReference type="ChEBI" id="CHEBI:29973"/>
        <dbReference type="ChEBI" id="CHEBI:30011"/>
        <dbReference type="EC" id="3.5.1.44"/>
    </reaction>
</comment>
<evidence type="ECO:0000256" key="4">
    <source>
        <dbReference type="SAM" id="MobiDB-lite"/>
    </source>
</evidence>
<proteinExistence type="inferred from homology"/>
<keyword evidence="6" id="KW-1185">Reference proteome</keyword>
<dbReference type="CDD" id="cd16352">
    <property type="entry name" value="CheD"/>
    <property type="match status" value="1"/>
</dbReference>
<comment type="function">
    <text evidence="3">Probably deamidates glutamine residues to glutamate on methyl-accepting chemotaxis receptors (MCPs), playing an important role in chemotaxis.</text>
</comment>
<sequence length="209" mass="22533">MHERPAAPAVSAQRPAPATQAVRPAHPGTQMLSARPGDHLSLMPGQLYFGSKAATVRTLLGSCVAITLWHPYRQLGGMCHFLLPMRAKAPPEALEGRFGAEAVALMVQRLRLAGTETHEYEAHLYGGADTQSGLGGPRAAIGERNIEMGWQLIDHYGFLLQAVDVGDDVPRTVSMDLHSGEVQVRRGAAIRKPVLPPEPAISTSRRKNP</sequence>
<dbReference type="Proteomes" id="UP001368500">
    <property type="component" value="Unassembled WGS sequence"/>
</dbReference>
<dbReference type="InterPro" id="IPR011324">
    <property type="entry name" value="Cytotoxic_necrot_fac-like_cat"/>
</dbReference>
<dbReference type="EMBL" id="JBBUTF010000007">
    <property type="protein sequence ID" value="MEK8026067.1"/>
    <property type="molecule type" value="Genomic_DNA"/>
</dbReference>
<dbReference type="SUPFAM" id="SSF64438">
    <property type="entry name" value="CNF1/YfiH-like putative cysteine hydrolases"/>
    <property type="match status" value="1"/>
</dbReference>
<dbReference type="InterPro" id="IPR038592">
    <property type="entry name" value="CheD-like_sf"/>
</dbReference>
<evidence type="ECO:0000256" key="2">
    <source>
        <dbReference type="ARBA" id="ARBA00022801"/>
    </source>
</evidence>
<protein>
    <recommendedName>
        <fullName evidence="3">Probable chemoreceptor glutamine deamidase CheD</fullName>
        <ecNumber evidence="3">3.5.1.44</ecNumber>
    </recommendedName>
</protein>
<dbReference type="InterPro" id="IPR005659">
    <property type="entry name" value="Chemorcpt_Glu_NH3ase_CheD"/>
</dbReference>
<organism evidence="5 6">
    <name type="scientific">Pseudaquabacterium rugosum</name>
    <dbReference type="NCBI Taxonomy" id="2984194"/>
    <lineage>
        <taxon>Bacteria</taxon>
        <taxon>Pseudomonadati</taxon>
        <taxon>Pseudomonadota</taxon>
        <taxon>Betaproteobacteria</taxon>
        <taxon>Burkholderiales</taxon>
        <taxon>Sphaerotilaceae</taxon>
        <taxon>Pseudaquabacterium</taxon>
    </lineage>
</organism>
<dbReference type="EC" id="3.5.1.44" evidence="3"/>
<evidence type="ECO:0000256" key="3">
    <source>
        <dbReference type="HAMAP-Rule" id="MF_01440"/>
    </source>
</evidence>
<comment type="caution">
    <text evidence="5">The sequence shown here is derived from an EMBL/GenBank/DDBJ whole genome shotgun (WGS) entry which is preliminary data.</text>
</comment>
<evidence type="ECO:0000256" key="1">
    <source>
        <dbReference type="ARBA" id="ARBA00022500"/>
    </source>
</evidence>
<accession>A0ABU9B858</accession>
<name>A0ABU9B858_9BURK</name>
<dbReference type="RefSeq" id="WP_341373854.1">
    <property type="nucleotide sequence ID" value="NZ_JBBUTF010000007.1"/>
</dbReference>
<dbReference type="PANTHER" id="PTHR35147:SF1">
    <property type="entry name" value="CHEMORECEPTOR GLUTAMINE DEAMIDASE CHED-RELATED"/>
    <property type="match status" value="1"/>
</dbReference>
<reference evidence="5 6" key="1">
    <citation type="submission" date="2024-04" db="EMBL/GenBank/DDBJ databases">
        <title>Novel species of the genus Ideonella isolated from streams.</title>
        <authorList>
            <person name="Lu H."/>
        </authorList>
    </citation>
    <scope>NUCLEOTIDE SEQUENCE [LARGE SCALE GENOMIC DNA]</scope>
    <source>
        <strain evidence="5 6">BYS139W</strain>
    </source>
</reference>
<comment type="similarity">
    <text evidence="3">Belongs to the CheD family.</text>
</comment>
<evidence type="ECO:0000313" key="6">
    <source>
        <dbReference type="Proteomes" id="UP001368500"/>
    </source>
</evidence>
<dbReference type="Pfam" id="PF03975">
    <property type="entry name" value="CheD"/>
    <property type="match status" value="1"/>
</dbReference>
<evidence type="ECO:0000313" key="5">
    <source>
        <dbReference type="EMBL" id="MEK8026067.1"/>
    </source>
</evidence>
<dbReference type="PANTHER" id="PTHR35147">
    <property type="entry name" value="CHEMORECEPTOR GLUTAMINE DEAMIDASE CHED-RELATED"/>
    <property type="match status" value="1"/>
</dbReference>
<gene>
    <name evidence="3" type="primary">cheD</name>
    <name evidence="5" type="ORF">AACH11_08845</name>
</gene>
<keyword evidence="1 3" id="KW-0145">Chemotaxis</keyword>
<feature type="region of interest" description="Disordered" evidence="4">
    <location>
        <begin position="1"/>
        <end position="36"/>
    </location>
</feature>
<dbReference type="HAMAP" id="MF_01440">
    <property type="entry name" value="CheD"/>
    <property type="match status" value="1"/>
</dbReference>